<keyword evidence="6" id="KW-0547">Nucleotide-binding</keyword>
<dbReference type="EC" id="6.1.1.7" evidence="2"/>
<dbReference type="Proteomes" id="UP000325440">
    <property type="component" value="Unassembled WGS sequence"/>
</dbReference>
<name>A0A5E4M0I2_9HEMI</name>
<keyword evidence="8" id="KW-0067">ATP-binding</keyword>
<dbReference type="InterPro" id="IPR002318">
    <property type="entry name" value="Ala-tRNA-lgiase_IIc"/>
</dbReference>
<keyword evidence="4 15" id="KW-0436">Ligase</keyword>
<dbReference type="InterPro" id="IPR009000">
    <property type="entry name" value="Transl_B-barrel_sf"/>
</dbReference>
<proteinExistence type="inferred from homology"/>
<organism evidence="15 16">
    <name type="scientific">Cinara cedri</name>
    <dbReference type="NCBI Taxonomy" id="506608"/>
    <lineage>
        <taxon>Eukaryota</taxon>
        <taxon>Metazoa</taxon>
        <taxon>Ecdysozoa</taxon>
        <taxon>Arthropoda</taxon>
        <taxon>Hexapoda</taxon>
        <taxon>Insecta</taxon>
        <taxon>Pterygota</taxon>
        <taxon>Neoptera</taxon>
        <taxon>Paraneoptera</taxon>
        <taxon>Hemiptera</taxon>
        <taxon>Sternorrhyncha</taxon>
        <taxon>Aphidomorpha</taxon>
        <taxon>Aphidoidea</taxon>
        <taxon>Aphididae</taxon>
        <taxon>Lachninae</taxon>
        <taxon>Cinara</taxon>
    </lineage>
</organism>
<dbReference type="PRINTS" id="PR00980">
    <property type="entry name" value="TRNASYNTHALA"/>
</dbReference>
<dbReference type="SUPFAM" id="SSF50447">
    <property type="entry name" value="Translation proteins"/>
    <property type="match status" value="1"/>
</dbReference>
<dbReference type="GO" id="GO:0000049">
    <property type="term" value="F:tRNA binding"/>
    <property type="evidence" value="ECO:0007669"/>
    <property type="project" value="UniProtKB-KW"/>
</dbReference>
<evidence type="ECO:0000313" key="15">
    <source>
        <dbReference type="EMBL" id="VVC25530.1"/>
    </source>
</evidence>
<dbReference type="GO" id="GO:0002161">
    <property type="term" value="F:aminoacyl-tRNA deacylase activity"/>
    <property type="evidence" value="ECO:0007669"/>
    <property type="project" value="TreeGrafter"/>
</dbReference>
<evidence type="ECO:0000256" key="3">
    <source>
        <dbReference type="ARBA" id="ARBA00022555"/>
    </source>
</evidence>
<keyword evidence="10" id="KW-0648">Protein biosynthesis</keyword>
<gene>
    <name evidence="15" type="ORF">CINCED_3A002232</name>
</gene>
<dbReference type="GO" id="GO:0006419">
    <property type="term" value="P:alanyl-tRNA aminoacylation"/>
    <property type="evidence" value="ECO:0007669"/>
    <property type="project" value="InterPro"/>
</dbReference>
<dbReference type="Pfam" id="PF01411">
    <property type="entry name" value="tRNA-synt_2c"/>
    <property type="match status" value="2"/>
</dbReference>
<comment type="catalytic activity">
    <reaction evidence="13">
        <text>tRNA(Ala) + L-alanine + ATP = L-alanyl-tRNA(Ala) + AMP + diphosphate</text>
        <dbReference type="Rhea" id="RHEA:12540"/>
        <dbReference type="Rhea" id="RHEA-COMP:9657"/>
        <dbReference type="Rhea" id="RHEA-COMP:9923"/>
        <dbReference type="ChEBI" id="CHEBI:30616"/>
        <dbReference type="ChEBI" id="CHEBI:33019"/>
        <dbReference type="ChEBI" id="CHEBI:57972"/>
        <dbReference type="ChEBI" id="CHEBI:78442"/>
        <dbReference type="ChEBI" id="CHEBI:78497"/>
        <dbReference type="ChEBI" id="CHEBI:456215"/>
        <dbReference type="EC" id="6.1.1.7"/>
    </reaction>
</comment>
<keyword evidence="9" id="KW-0694">RNA-binding</keyword>
<evidence type="ECO:0000256" key="12">
    <source>
        <dbReference type="ARBA" id="ARBA00032577"/>
    </source>
</evidence>
<dbReference type="GO" id="GO:0005524">
    <property type="term" value="F:ATP binding"/>
    <property type="evidence" value="ECO:0007669"/>
    <property type="project" value="UniProtKB-KW"/>
</dbReference>
<dbReference type="PANTHER" id="PTHR11777:SF9">
    <property type="entry name" value="ALANINE--TRNA LIGASE, CYTOPLASMIC"/>
    <property type="match status" value="1"/>
</dbReference>
<dbReference type="PROSITE" id="PS50860">
    <property type="entry name" value="AA_TRNA_LIGASE_II_ALA"/>
    <property type="match status" value="1"/>
</dbReference>
<dbReference type="InterPro" id="IPR018164">
    <property type="entry name" value="Ala-tRNA-synth_IIc_N"/>
</dbReference>
<evidence type="ECO:0000259" key="14">
    <source>
        <dbReference type="PROSITE" id="PS50860"/>
    </source>
</evidence>
<evidence type="ECO:0000313" key="16">
    <source>
        <dbReference type="Proteomes" id="UP000325440"/>
    </source>
</evidence>
<keyword evidence="16" id="KW-1185">Reference proteome</keyword>
<evidence type="ECO:0000256" key="5">
    <source>
        <dbReference type="ARBA" id="ARBA00022723"/>
    </source>
</evidence>
<dbReference type="AlphaFoldDB" id="A0A5E4M0I2"/>
<dbReference type="InterPro" id="IPR018165">
    <property type="entry name" value="Ala-tRNA-synth_IIc_core"/>
</dbReference>
<dbReference type="InterPro" id="IPR045864">
    <property type="entry name" value="aa-tRNA-synth_II/BPL/LPL"/>
</dbReference>
<evidence type="ECO:0000256" key="2">
    <source>
        <dbReference type="ARBA" id="ARBA00013168"/>
    </source>
</evidence>
<keyword evidence="7" id="KW-0862">Zinc</keyword>
<sequence>MIKFKFKPLSIGHSKRFKSFLSSNEIRKRFIDYFVKENNHKYIKSSSVVPYNDPTIAFVNAGMCQFKSVLLGQRTLGTNCVANSQKCIRVGGKHNDLSIVGSNGYHHTFFEMLGNWSFGHYGKAEACRLAWNLLTLPPFNIPAKQLYCTVFNGDAKLDLKTDNETLQIWKNIGVSDDHIIMNGAQDNFWEMGETGPCGPSTEIHIDYPPSGGQNLIELWNIVFIQYSRERNGFIRKLPNYFIDTGMGLERLTMVLQEKKSTYDTDLFVPIFKIISDTCGLSKYTGSFDESSLDTHYRVLADHGRMITVALSDNMLPSHNHKLRRIMRKTFLLAETNFKIQPGYTLMCDIVYEVSKSLGYAYPELVKNIEKVKHLVKHEYCIFDKLRSLVSKDWTIAIEQCPILSHFNPYEECAGFVPACNYLIKHKDMVHTPAFTLYDAFGLEKKTITRLAEVMKKPINWNEFDVNLKKIQTKTIINIQKPSDNYIMENIPKTDDSLKYEMIRHNDKTYESPAITAKVLGIVDINGNIVVEPDIKKHGITVSVVLDKTSFYCKAGGQNNDIGTIKTKNEKIFDVHNVEKIQENGVVLHFIKSNDWPILLREKEVAVQIDSNHRLGLMRAHSSVHILNSVLNSYLVVTTQSSSCVKKDFISFSFALFGQKFSSDDALVVEDQINSVIDSAISVKRTTMTSNDLNEIKVTLLPGEVYPDDQVHVIDMHNDTSDSYISREACCGTHVHNTLDIIDFCVIQYKCLSNECTLMAITGPLCRDVKIYGKTVLEKSNFAINLINSTTLNNITAEKMQLLMECISQLKFKLKNISHNYIPLKDQIQISKNIFTTERKLQKLIKEKNKEILEDAVQQLCENNYAIGYVNCDTGYFNDNCFDFDHIYGKIPCLFLTYNKEKIHVYIRIPKDLPEDEKWLENFWSKFEIKPIKFKNKDQFKTTKFKIKRSDKKIALKLIDDVIQNAKKNYFNKNKR</sequence>
<evidence type="ECO:0000256" key="6">
    <source>
        <dbReference type="ARBA" id="ARBA00022741"/>
    </source>
</evidence>
<dbReference type="InterPro" id="IPR050058">
    <property type="entry name" value="Ala-tRNA_ligase"/>
</dbReference>
<evidence type="ECO:0000256" key="13">
    <source>
        <dbReference type="ARBA" id="ARBA00048300"/>
    </source>
</evidence>
<keyword evidence="3" id="KW-0820">tRNA-binding</keyword>
<dbReference type="Gene3D" id="3.30.930.10">
    <property type="entry name" value="Bira Bifunctional Protein, Domain 2"/>
    <property type="match status" value="1"/>
</dbReference>
<evidence type="ECO:0000256" key="9">
    <source>
        <dbReference type="ARBA" id="ARBA00022884"/>
    </source>
</evidence>
<comment type="similarity">
    <text evidence="1">Belongs to the class-II aminoacyl-tRNA synthetase family.</text>
</comment>
<dbReference type="GO" id="GO:0046872">
    <property type="term" value="F:metal ion binding"/>
    <property type="evidence" value="ECO:0007669"/>
    <property type="project" value="UniProtKB-KW"/>
</dbReference>
<evidence type="ECO:0000256" key="11">
    <source>
        <dbReference type="ARBA" id="ARBA00023146"/>
    </source>
</evidence>
<dbReference type="PANTHER" id="PTHR11777">
    <property type="entry name" value="ALANYL-TRNA SYNTHETASE"/>
    <property type="match status" value="1"/>
</dbReference>
<dbReference type="SUPFAM" id="SSF55186">
    <property type="entry name" value="ThrRS/AlaRS common domain"/>
    <property type="match status" value="1"/>
</dbReference>
<dbReference type="InterPro" id="IPR018162">
    <property type="entry name" value="Ala-tRNA-ligase_IIc_anticod-bd"/>
</dbReference>
<keyword evidence="5" id="KW-0479">Metal-binding</keyword>
<dbReference type="EMBL" id="CABPRJ010000015">
    <property type="protein sequence ID" value="VVC25530.1"/>
    <property type="molecule type" value="Genomic_DNA"/>
</dbReference>
<dbReference type="GO" id="GO:0005739">
    <property type="term" value="C:mitochondrion"/>
    <property type="evidence" value="ECO:0007669"/>
    <property type="project" value="TreeGrafter"/>
</dbReference>
<evidence type="ECO:0000256" key="8">
    <source>
        <dbReference type="ARBA" id="ARBA00022840"/>
    </source>
</evidence>
<evidence type="ECO:0000256" key="1">
    <source>
        <dbReference type="ARBA" id="ARBA00008226"/>
    </source>
</evidence>
<dbReference type="NCBIfam" id="TIGR00344">
    <property type="entry name" value="alaS"/>
    <property type="match status" value="1"/>
</dbReference>
<evidence type="ECO:0000256" key="7">
    <source>
        <dbReference type="ARBA" id="ARBA00022833"/>
    </source>
</evidence>
<dbReference type="Gene3D" id="2.40.30.130">
    <property type="match status" value="1"/>
</dbReference>
<dbReference type="OrthoDB" id="2423964at2759"/>
<accession>A0A5E4M0I2</accession>
<evidence type="ECO:0000256" key="10">
    <source>
        <dbReference type="ARBA" id="ARBA00022917"/>
    </source>
</evidence>
<dbReference type="InterPro" id="IPR018163">
    <property type="entry name" value="Thr/Ala-tRNA-synth_IIc_edit"/>
</dbReference>
<protein>
    <recommendedName>
        <fullName evidence="2">alanine--tRNA ligase</fullName>
        <ecNumber evidence="2">6.1.1.7</ecNumber>
    </recommendedName>
    <alternativeName>
        <fullName evidence="12">Alanyl-tRNA synthetase</fullName>
    </alternativeName>
</protein>
<dbReference type="GO" id="GO:0004813">
    <property type="term" value="F:alanine-tRNA ligase activity"/>
    <property type="evidence" value="ECO:0007669"/>
    <property type="project" value="UniProtKB-EC"/>
</dbReference>
<dbReference type="SUPFAM" id="SSF101353">
    <property type="entry name" value="Putative anticodon-binding domain of alanyl-tRNA synthetase (AlaRS)"/>
    <property type="match status" value="1"/>
</dbReference>
<dbReference type="SUPFAM" id="SSF55681">
    <property type="entry name" value="Class II aaRS and biotin synthetases"/>
    <property type="match status" value="1"/>
</dbReference>
<keyword evidence="11 15" id="KW-0030">Aminoacyl-tRNA synthetase</keyword>
<dbReference type="Gene3D" id="3.30.980.10">
    <property type="entry name" value="Threonyl-trna Synthetase, Chain A, domain 2"/>
    <property type="match status" value="1"/>
</dbReference>
<dbReference type="FunFam" id="3.30.930.10:FF:000011">
    <property type="entry name" value="Alanine--tRNA ligase, cytoplasmic"/>
    <property type="match status" value="1"/>
</dbReference>
<feature type="domain" description="Alanyl-transfer RNA synthetases family profile" evidence="14">
    <location>
        <begin position="21"/>
        <end position="747"/>
    </location>
</feature>
<evidence type="ECO:0000256" key="4">
    <source>
        <dbReference type="ARBA" id="ARBA00022598"/>
    </source>
</evidence>
<dbReference type="CDD" id="cd00673">
    <property type="entry name" value="AlaRS_core"/>
    <property type="match status" value="1"/>
</dbReference>
<reference evidence="15 16" key="1">
    <citation type="submission" date="2019-08" db="EMBL/GenBank/DDBJ databases">
        <authorList>
            <person name="Alioto T."/>
            <person name="Alioto T."/>
            <person name="Gomez Garrido J."/>
        </authorList>
    </citation>
    <scope>NUCLEOTIDE SEQUENCE [LARGE SCALE GENOMIC DNA]</scope>
</reference>